<dbReference type="EMBL" id="JAAKZX010000207">
    <property type="protein sequence ID" value="NGO47831.1"/>
    <property type="molecule type" value="Genomic_DNA"/>
</dbReference>
<organism evidence="1 2">
    <name type="scientific">Streptomyces ureilyticus</name>
    <dbReference type="NCBI Taxonomy" id="1775131"/>
    <lineage>
        <taxon>Bacteria</taxon>
        <taxon>Bacillati</taxon>
        <taxon>Actinomycetota</taxon>
        <taxon>Actinomycetes</taxon>
        <taxon>Kitasatosporales</taxon>
        <taxon>Streptomycetaceae</taxon>
        <taxon>Streptomyces</taxon>
    </lineage>
</organism>
<dbReference type="Proteomes" id="UP001518140">
    <property type="component" value="Unassembled WGS sequence"/>
</dbReference>
<keyword evidence="2" id="KW-1185">Reference proteome</keyword>
<sequence>MTDDLDSELIPQREGVYVSSYDPDPLTKRAFISSPNTDLLTQLKRHLGEAVVRYERQEPIRAPNLAVSVGR</sequence>
<reference evidence="1 2" key="1">
    <citation type="submission" date="2020-02" db="EMBL/GenBank/DDBJ databases">
        <title>Whole-genome analyses of novel actinobacteria.</title>
        <authorList>
            <person name="Sahin N."/>
            <person name="Tokatli A."/>
        </authorList>
    </citation>
    <scope>NUCLEOTIDE SEQUENCE [LARGE SCALE GENOMIC DNA]</scope>
    <source>
        <strain evidence="1 2">YC419</strain>
    </source>
</reference>
<accession>A0ABX0E0V2</accession>
<evidence type="ECO:0000313" key="1">
    <source>
        <dbReference type="EMBL" id="NGO47831.1"/>
    </source>
</evidence>
<name>A0ABX0E0V2_9ACTN</name>
<comment type="caution">
    <text evidence="1">The sequence shown here is derived from an EMBL/GenBank/DDBJ whole genome shotgun (WGS) entry which is preliminary data.</text>
</comment>
<evidence type="ECO:0000313" key="2">
    <source>
        <dbReference type="Proteomes" id="UP001518140"/>
    </source>
</evidence>
<protein>
    <submittedName>
        <fullName evidence="1">Uncharacterized protein</fullName>
    </submittedName>
</protein>
<proteinExistence type="predicted"/>
<gene>
    <name evidence="1" type="ORF">G6048_39060</name>
</gene>